<dbReference type="AlphaFoldDB" id="A0A0A7SYN4"/>
<dbReference type="InterPro" id="IPR017871">
    <property type="entry name" value="ABC_transporter-like_CS"/>
</dbReference>
<dbReference type="PROSITE" id="PS00211">
    <property type="entry name" value="ABC_TRANSPORTER_1"/>
    <property type="match status" value="1"/>
</dbReference>
<dbReference type="PANTHER" id="PTHR42798:SF4">
    <property type="entry name" value="ABC TRANSPORTER DOMAIN-CONTAINING PROTEIN"/>
    <property type="match status" value="1"/>
</dbReference>
<dbReference type="InterPro" id="IPR027417">
    <property type="entry name" value="P-loop_NTPase"/>
</dbReference>
<dbReference type="InterPro" id="IPR003593">
    <property type="entry name" value="AAA+_ATPase"/>
</dbReference>
<dbReference type="Proteomes" id="UP000052991">
    <property type="component" value="Unassembled WGS sequence"/>
</dbReference>
<sequence length="211" mass="23938">MIEIEELTKSYKGHIIFDKLNLRIPEGKMTAIYGTSGAGKSTLLNIIGLIEDYDDGKYYFNGQFAPPFNSSLALKMRRNKISYLFQNFALLEDETIEKNLEIALIYSRISKKEKRKKMKKLLLQVGINHRLNTKVYSLSGGEKQRVAIARALLKESQLILADEPTGSLDTENRNEVIALLRQEVDKGKTVVIVTHDSYLKEVSDLVIEIGE</sequence>
<gene>
    <name evidence="3" type="ORF">N42_0508</name>
</gene>
<dbReference type="InterPro" id="IPR003439">
    <property type="entry name" value="ABC_transporter-like_ATP-bd"/>
</dbReference>
<comment type="caution">
    <text evidence="3">The sequence shown here is derived from an EMBL/GenBank/DDBJ whole genome shotgun (WGS) entry which is preliminary data.</text>
</comment>
<accession>A0A0A7SYN4</accession>
<dbReference type="RefSeq" id="WP_021723172.1">
    <property type="nucleotide sequence ID" value="NZ_BAABQR010000011.1"/>
</dbReference>
<keyword evidence="1" id="KW-0547">Nucleotide-binding</keyword>
<dbReference type="Pfam" id="PF00005">
    <property type="entry name" value="ABC_tran"/>
    <property type="match status" value="1"/>
</dbReference>
<dbReference type="PATRIC" id="fig|1360.116.peg.1103"/>
<dbReference type="PANTHER" id="PTHR42798">
    <property type="entry name" value="LIPOPROTEIN-RELEASING SYSTEM ATP-BINDING PROTEIN LOLD"/>
    <property type="match status" value="1"/>
</dbReference>
<dbReference type="SUPFAM" id="SSF52540">
    <property type="entry name" value="P-loop containing nucleoside triphosphate hydrolases"/>
    <property type="match status" value="1"/>
</dbReference>
<evidence type="ECO:0000256" key="2">
    <source>
        <dbReference type="ARBA" id="ARBA00022840"/>
    </source>
</evidence>
<dbReference type="GO" id="GO:0016887">
    <property type="term" value="F:ATP hydrolysis activity"/>
    <property type="evidence" value="ECO:0007669"/>
    <property type="project" value="InterPro"/>
</dbReference>
<organism evidence="3 4">
    <name type="scientific">Lactococcus lactis subsp. lactis</name>
    <name type="common">Streptococcus lactis</name>
    <dbReference type="NCBI Taxonomy" id="1360"/>
    <lineage>
        <taxon>Bacteria</taxon>
        <taxon>Bacillati</taxon>
        <taxon>Bacillota</taxon>
        <taxon>Bacilli</taxon>
        <taxon>Lactobacillales</taxon>
        <taxon>Streptococcaceae</taxon>
        <taxon>Lactococcus</taxon>
    </lineage>
</organism>
<dbReference type="NCBIfam" id="TIGR03608">
    <property type="entry name" value="L_ocin_972_ABC"/>
    <property type="match status" value="1"/>
</dbReference>
<evidence type="ECO:0000256" key="1">
    <source>
        <dbReference type="ARBA" id="ARBA00022741"/>
    </source>
</evidence>
<dbReference type="Gene3D" id="3.40.50.300">
    <property type="entry name" value="P-loop containing nucleotide triphosphate hydrolases"/>
    <property type="match status" value="1"/>
</dbReference>
<keyword evidence="2 3" id="KW-0067">ATP-binding</keyword>
<name>A0A0A7SYN4_LACLL</name>
<proteinExistence type="predicted"/>
<protein>
    <submittedName>
        <fullName evidence="3">ABC transporter ATP-binding protein</fullName>
    </submittedName>
</protein>
<dbReference type="PROSITE" id="PS50893">
    <property type="entry name" value="ABC_TRANSPORTER_2"/>
    <property type="match status" value="1"/>
</dbReference>
<dbReference type="SMART" id="SM00382">
    <property type="entry name" value="AAA"/>
    <property type="match status" value="1"/>
</dbReference>
<reference evidence="4" key="1">
    <citation type="submission" date="2015-10" db="EMBL/GenBank/DDBJ databases">
        <title>Draft Genome Sequences of 11 Lactococcus lactis subspecies cremoris strains.</title>
        <authorList>
            <person name="Wels M."/>
            <person name="Backus L."/>
            <person name="Boekhorst J."/>
            <person name="Dijkstra A."/>
            <person name="Beerthuizen M."/>
            <person name="Kelly W."/>
            <person name="Siezen R."/>
            <person name="Bachmann H."/>
            <person name="Van Hijum S."/>
        </authorList>
    </citation>
    <scope>NUCLEOTIDE SEQUENCE [LARGE SCALE GENOMIC DNA]</scope>
    <source>
        <strain evidence="4">N42</strain>
    </source>
</reference>
<dbReference type="InterPro" id="IPR019895">
    <property type="entry name" value="L_ocin_972_ABC"/>
</dbReference>
<evidence type="ECO:0000313" key="3">
    <source>
        <dbReference type="EMBL" id="KSU29329.1"/>
    </source>
</evidence>
<dbReference type="EMBL" id="LKLW01000028">
    <property type="protein sequence ID" value="KSU29329.1"/>
    <property type="molecule type" value="Genomic_DNA"/>
</dbReference>
<dbReference type="GO" id="GO:0005524">
    <property type="term" value="F:ATP binding"/>
    <property type="evidence" value="ECO:0007669"/>
    <property type="project" value="UniProtKB-KW"/>
</dbReference>
<evidence type="ECO:0000313" key="4">
    <source>
        <dbReference type="Proteomes" id="UP000052991"/>
    </source>
</evidence>